<evidence type="ECO:0000256" key="3">
    <source>
        <dbReference type="ARBA" id="ARBA00022692"/>
    </source>
</evidence>
<protein>
    <submittedName>
        <fullName evidence="7">DoxX family membrane protein</fullName>
    </submittedName>
</protein>
<keyword evidence="2" id="KW-1003">Cell membrane</keyword>
<keyword evidence="5 6" id="KW-0472">Membrane</keyword>
<dbReference type="Pfam" id="PF07681">
    <property type="entry name" value="DoxX"/>
    <property type="match status" value="1"/>
</dbReference>
<keyword evidence="4 6" id="KW-1133">Transmembrane helix</keyword>
<proteinExistence type="predicted"/>
<dbReference type="PANTHER" id="PTHR33452:SF1">
    <property type="entry name" value="INNER MEMBRANE PROTEIN YPHA-RELATED"/>
    <property type="match status" value="1"/>
</dbReference>
<dbReference type="InterPro" id="IPR032808">
    <property type="entry name" value="DoxX"/>
</dbReference>
<name>A0ABD5MG70_9EURY</name>
<evidence type="ECO:0000256" key="1">
    <source>
        <dbReference type="ARBA" id="ARBA00004651"/>
    </source>
</evidence>
<evidence type="ECO:0000256" key="5">
    <source>
        <dbReference type="ARBA" id="ARBA00023136"/>
    </source>
</evidence>
<feature type="transmembrane region" description="Helical" evidence="6">
    <location>
        <begin position="134"/>
        <end position="153"/>
    </location>
</feature>
<dbReference type="InterPro" id="IPR051907">
    <property type="entry name" value="DoxX-like_oxidoreductase"/>
</dbReference>
<feature type="transmembrane region" description="Helical" evidence="6">
    <location>
        <begin position="93"/>
        <end position="114"/>
    </location>
</feature>
<dbReference type="Proteomes" id="UP001570511">
    <property type="component" value="Unassembled WGS sequence"/>
</dbReference>
<feature type="transmembrane region" description="Helical" evidence="6">
    <location>
        <begin position="21"/>
        <end position="39"/>
    </location>
</feature>
<dbReference type="PANTHER" id="PTHR33452">
    <property type="entry name" value="OXIDOREDUCTASE CATD-RELATED"/>
    <property type="match status" value="1"/>
</dbReference>
<comment type="subcellular location">
    <subcellularLocation>
        <location evidence="1">Cell membrane</location>
        <topology evidence="1">Multi-pass membrane protein</topology>
    </subcellularLocation>
</comment>
<evidence type="ECO:0000313" key="7">
    <source>
        <dbReference type="EMBL" id="MFA1610321.1"/>
    </source>
</evidence>
<accession>A0ABD5MG70</accession>
<dbReference type="EMBL" id="JBGNYA010000001">
    <property type="protein sequence ID" value="MFA1610321.1"/>
    <property type="molecule type" value="Genomic_DNA"/>
</dbReference>
<organism evidence="7 8">
    <name type="scientific">Halobellus rubicundus</name>
    <dbReference type="NCBI Taxonomy" id="2996466"/>
    <lineage>
        <taxon>Archaea</taxon>
        <taxon>Methanobacteriati</taxon>
        <taxon>Methanobacteriota</taxon>
        <taxon>Stenosarchaea group</taxon>
        <taxon>Halobacteria</taxon>
        <taxon>Halobacteriales</taxon>
        <taxon>Haloferacaceae</taxon>
        <taxon>Halobellus</taxon>
    </lineage>
</organism>
<evidence type="ECO:0000256" key="4">
    <source>
        <dbReference type="ARBA" id="ARBA00022989"/>
    </source>
</evidence>
<evidence type="ECO:0000313" key="8">
    <source>
        <dbReference type="Proteomes" id="UP001570511"/>
    </source>
</evidence>
<comment type="caution">
    <text evidence="7">The sequence shown here is derived from an EMBL/GenBank/DDBJ whole genome shotgun (WGS) entry which is preliminary data.</text>
</comment>
<dbReference type="GO" id="GO:0005886">
    <property type="term" value="C:plasma membrane"/>
    <property type="evidence" value="ECO:0007669"/>
    <property type="project" value="UniProtKB-SubCell"/>
</dbReference>
<evidence type="ECO:0000256" key="2">
    <source>
        <dbReference type="ARBA" id="ARBA00022475"/>
    </source>
</evidence>
<dbReference type="AlphaFoldDB" id="A0ABD5MG70"/>
<keyword evidence="8" id="KW-1185">Reference proteome</keyword>
<keyword evidence="3 6" id="KW-0812">Transmembrane</keyword>
<evidence type="ECO:0000256" key="6">
    <source>
        <dbReference type="SAM" id="Phobius"/>
    </source>
</evidence>
<gene>
    <name evidence="7" type="ORF">OS889_04805</name>
</gene>
<reference evidence="7 8" key="1">
    <citation type="submission" date="2024-08" db="EMBL/GenBank/DDBJ databases">
        <title>Halobellus sp. MBLA0158 whole genome sequence.</title>
        <authorList>
            <person name="Hwang C.Y."/>
            <person name="Cho E.-S."/>
            <person name="Seo M.-J."/>
        </authorList>
    </citation>
    <scope>NUCLEOTIDE SEQUENCE [LARGE SCALE GENOMIC DNA]</scope>
    <source>
        <strain evidence="7 8">MBLA0158</strain>
    </source>
</reference>
<dbReference type="RefSeq" id="WP_372387779.1">
    <property type="nucleotide sequence ID" value="NZ_JBGNYA010000001.1"/>
</dbReference>
<sequence>MSYQFEGNLLGEETALTLSGGWGQYWIAFLRVLTGWWFFHSGVTKLIADGLNYTYAPAYLEGMSSTVVGPLATFLATDAAWLVKAGVPLFETLIGLALLFGVLTRLAAFGGVFFMTLFWTGNAEFGHGLVNGDLMGLLLFMTMIVFAAGRYYGLDAIIEKTAFIKQHPRLRYLLG</sequence>